<proteinExistence type="predicted"/>
<evidence type="ECO:0000256" key="1">
    <source>
        <dbReference type="SAM" id="MobiDB-lite"/>
    </source>
</evidence>
<name>K3UPW8_FUSPC</name>
<dbReference type="RefSeq" id="XP_009256801.1">
    <property type="nucleotide sequence ID" value="XM_009258526.1"/>
</dbReference>
<keyword evidence="2" id="KW-0812">Transmembrane</keyword>
<evidence type="ECO:0000313" key="3">
    <source>
        <dbReference type="EMBL" id="EKJ74401.1"/>
    </source>
</evidence>
<keyword evidence="2" id="KW-1133">Transmembrane helix</keyword>
<dbReference type="HOGENOM" id="CLU_013814_0_0_1"/>
<dbReference type="EMBL" id="AFNW01000110">
    <property type="protein sequence ID" value="EKJ74401.1"/>
    <property type="molecule type" value="Genomic_DNA"/>
</dbReference>
<evidence type="ECO:0000256" key="2">
    <source>
        <dbReference type="SAM" id="Phobius"/>
    </source>
</evidence>
<dbReference type="AlphaFoldDB" id="K3UPW8"/>
<reference evidence="3 4" key="1">
    <citation type="journal article" date="2012" name="PLoS Pathog.">
        <title>Comparative pathogenomics reveals horizontally acquired novel virulence genes in fungi infecting cereal hosts.</title>
        <authorList>
            <person name="Gardiner D.M."/>
            <person name="McDonald M.C."/>
            <person name="Covarelli L."/>
            <person name="Solomon P.S."/>
            <person name="Rusu A.G."/>
            <person name="Marshall M."/>
            <person name="Kazan K."/>
            <person name="Chakraborty S."/>
            <person name="McDonald B.A."/>
            <person name="Manners J.M."/>
        </authorList>
    </citation>
    <scope>NUCLEOTIDE SEQUENCE [LARGE SCALE GENOMIC DNA]</scope>
    <source>
        <strain evidence="3 4">CS3096</strain>
    </source>
</reference>
<evidence type="ECO:0000313" key="4">
    <source>
        <dbReference type="Proteomes" id="UP000007978"/>
    </source>
</evidence>
<dbReference type="Proteomes" id="UP000007978">
    <property type="component" value="Chromosome 1"/>
</dbReference>
<dbReference type="eggNOG" id="ENOG502SJK3">
    <property type="taxonomic scope" value="Eukaryota"/>
</dbReference>
<feature type="transmembrane region" description="Helical" evidence="2">
    <location>
        <begin position="573"/>
        <end position="593"/>
    </location>
</feature>
<organism evidence="3 4">
    <name type="scientific">Fusarium pseudograminearum (strain CS3096)</name>
    <name type="common">Wheat and barley crown-rot fungus</name>
    <dbReference type="NCBI Taxonomy" id="1028729"/>
    <lineage>
        <taxon>Eukaryota</taxon>
        <taxon>Fungi</taxon>
        <taxon>Dikarya</taxon>
        <taxon>Ascomycota</taxon>
        <taxon>Pezizomycotina</taxon>
        <taxon>Sordariomycetes</taxon>
        <taxon>Hypocreomycetidae</taxon>
        <taxon>Hypocreales</taxon>
        <taxon>Nectriaceae</taxon>
        <taxon>Fusarium</taxon>
    </lineage>
</organism>
<gene>
    <name evidence="3" type="ORF">FPSE_05408</name>
</gene>
<feature type="compositionally biased region" description="Polar residues" evidence="1">
    <location>
        <begin position="1"/>
        <end position="16"/>
    </location>
</feature>
<comment type="caution">
    <text evidence="3">The sequence shown here is derived from an EMBL/GenBank/DDBJ whole genome shotgun (WGS) entry which is preliminary data.</text>
</comment>
<protein>
    <submittedName>
        <fullName evidence="3">Uncharacterized protein</fullName>
    </submittedName>
</protein>
<accession>K3UPW8</accession>
<keyword evidence="2" id="KW-0472">Membrane</keyword>
<feature type="region of interest" description="Disordered" evidence="1">
    <location>
        <begin position="514"/>
        <end position="542"/>
    </location>
</feature>
<keyword evidence="4" id="KW-1185">Reference proteome</keyword>
<dbReference type="OrthoDB" id="5419219at2759"/>
<feature type="region of interest" description="Disordered" evidence="1">
    <location>
        <begin position="1"/>
        <end position="22"/>
    </location>
</feature>
<sequence>MSNLRRQQSMGQTLATGESAEQGYELPELGEDVWIEYEPPKPDIKAIYAYLELHKSFESHPGYTVSELPKFDDFTTYGNLTEEEELDFCRIEVNRLVSAATSPGAIALDGPRDLFGLSTNQGYLQLHHLGRKLRQAVTICQHDAALIQAEHMDGVLDHKGCARLQARLVAEFDPNSGKERFAGAQNTTNENQMRIYHALLNYMTGILVKIVLCNIRGDYWVNNLIAVVARITAKLKILGKDIPRSVELTLQSAADTRVRISQRQRQMERFTLQTPNQLGEDIGEESCRVPMAGEALKYFIDMERLHDLITEMLIGALTSFTVADPTATITNDFESSVAMYASLITGEQALIYQGRDGSIGAASKASIARTFTAGFRVCLEVWEDIQPEPASSAKYWTSIKWDWSMVELQQKDKFPTRQGKLKLSSMRDIIRATVPFFMISGHAISQISEMIDIMMFTTSRHTSAPLRLIKQPRATCKRILQTSTYVHNRLKRRAGGDNCPLSETYLLQSRAGSAACNPRPLTDTVDTPGRKNRNSSDLSADPEKTKRLMAAAKKQLDKWTISNNAIVVPYKRYAWSWIAVSTILVFGGLAVGFSTGNRILGFDPFNISIFCWALAGFTLVVAKAVRVENWPWSAFLRGLVHCRSVTEVNAVTGVDDQILLALLLGIDRRTYLKTTGPYNTLFLRCAEDVPEGFSVDIPILSTTAMEGGLIPIKILGEFGPGFVFIYTHSWAPYNSAGHATQYKGHDMSRDMSWTTRKLGDKDIPGYRLKTRPRDNYVFISKVLGVLDQDCCFC</sequence>
<dbReference type="GeneID" id="20364026"/>
<dbReference type="KEGG" id="fpu:FPSE_05408"/>
<feature type="transmembrane region" description="Helical" evidence="2">
    <location>
        <begin position="605"/>
        <end position="625"/>
    </location>
</feature>